<dbReference type="HOGENOM" id="CLU_1904262_0_0_5"/>
<dbReference type="KEGG" id="mdi:MEDTI5946"/>
<proteinExistence type="predicted"/>
<name>C7CG04_METED</name>
<gene>
    <name evidence="1" type="ORF">METD_I5946</name>
</gene>
<dbReference type="EMBL" id="FP103042">
    <property type="protein sequence ID" value="CAX23080.1"/>
    <property type="molecule type" value="Genomic_DNA"/>
</dbReference>
<protein>
    <submittedName>
        <fullName evidence="1">Uncharacterized protein</fullName>
    </submittedName>
</protein>
<organism evidence="1 2">
    <name type="scientific">Methylorubrum extorquens (strain DSM 6343 / CIP 106787 / DM4)</name>
    <name type="common">Methylobacterium extorquens</name>
    <dbReference type="NCBI Taxonomy" id="661410"/>
    <lineage>
        <taxon>Bacteria</taxon>
        <taxon>Pseudomonadati</taxon>
        <taxon>Pseudomonadota</taxon>
        <taxon>Alphaproteobacteria</taxon>
        <taxon>Hyphomicrobiales</taxon>
        <taxon>Methylobacteriaceae</taxon>
        <taxon>Methylorubrum</taxon>
    </lineage>
</organism>
<dbReference type="Proteomes" id="UP000008070">
    <property type="component" value="Chromosome"/>
</dbReference>
<sequence>MPHGEFHRRAAASQPLHLDAGTAVCPCCGHRGRLIDLSARTGRPPEFRLFAVETIPAGPERRFTGRGRRIRTASEHDRAIHAAADARLAAELAADPGFLVDGGLPRENRFDNRLLHPCVPPGGREVAVSLGSL</sequence>
<evidence type="ECO:0000313" key="1">
    <source>
        <dbReference type="EMBL" id="CAX23080.1"/>
    </source>
</evidence>
<reference evidence="2" key="1">
    <citation type="journal article" date="2009" name="PLoS ONE">
        <title>Methylobacterium genome sequences: a reference blueprint to investigate microbial metabolism of C1 compounds from natural and industrial sources.</title>
        <authorList>
            <person name="Vuilleumier S."/>
            <person name="Chistoserdova L."/>
            <person name="Lee M.-C."/>
            <person name="Bringel F."/>
            <person name="Lajus A."/>
            <person name="Zhou Y."/>
            <person name="Gourion B."/>
            <person name="Barbe V."/>
            <person name="Chang J."/>
            <person name="Cruveiller S."/>
            <person name="Dossat C."/>
            <person name="Gillett W."/>
            <person name="Gruffaz C."/>
            <person name="Haugen E."/>
            <person name="Hourcade E."/>
            <person name="Levy R."/>
            <person name="Mangenot S."/>
            <person name="Muller E."/>
            <person name="Nadalig T."/>
            <person name="Pagni M."/>
            <person name="Penny C."/>
            <person name="Peyraud R."/>
            <person name="Robinson D.G."/>
            <person name="Roche D."/>
            <person name="Rouy Z."/>
            <person name="Saenampechek C."/>
            <person name="Salvignol G."/>
            <person name="Vallenet D."/>
            <person name="Wu Z."/>
            <person name="Marx C.J."/>
            <person name="Vorholt J.A."/>
            <person name="Olson M.V."/>
            <person name="Kaul R."/>
            <person name="Weissenbach J."/>
            <person name="Medigue C."/>
            <person name="Lidstrom M.E."/>
        </authorList>
    </citation>
    <scope>NUCLEOTIDE SEQUENCE [LARGE SCALE GENOMIC DNA]</scope>
    <source>
        <strain evidence="2">DSM 6343 / CIP 106787 / DM4</strain>
    </source>
</reference>
<evidence type="ECO:0000313" key="2">
    <source>
        <dbReference type="Proteomes" id="UP000008070"/>
    </source>
</evidence>
<dbReference type="AlphaFoldDB" id="C7CG04"/>
<accession>C7CG04</accession>